<feature type="compositionally biased region" description="Basic and acidic residues" evidence="1">
    <location>
        <begin position="81"/>
        <end position="101"/>
    </location>
</feature>
<proteinExistence type="predicted"/>
<reference evidence="2 3" key="1">
    <citation type="submission" date="2024-01" db="EMBL/GenBank/DDBJ databases">
        <title>Genome assemblies of Stephania.</title>
        <authorList>
            <person name="Yang L."/>
        </authorList>
    </citation>
    <scope>NUCLEOTIDE SEQUENCE [LARGE SCALE GENOMIC DNA]</scope>
    <source>
        <strain evidence="2">YNDBR</strain>
        <tissue evidence="2">Leaf</tissue>
    </source>
</reference>
<organism evidence="2 3">
    <name type="scientific">Stephania yunnanensis</name>
    <dbReference type="NCBI Taxonomy" id="152371"/>
    <lineage>
        <taxon>Eukaryota</taxon>
        <taxon>Viridiplantae</taxon>
        <taxon>Streptophyta</taxon>
        <taxon>Embryophyta</taxon>
        <taxon>Tracheophyta</taxon>
        <taxon>Spermatophyta</taxon>
        <taxon>Magnoliopsida</taxon>
        <taxon>Ranunculales</taxon>
        <taxon>Menispermaceae</taxon>
        <taxon>Menispermoideae</taxon>
        <taxon>Cissampelideae</taxon>
        <taxon>Stephania</taxon>
    </lineage>
</organism>
<gene>
    <name evidence="2" type="ORF">Syun_031133</name>
</gene>
<protein>
    <submittedName>
        <fullName evidence="2">Uncharacterized protein</fullName>
    </submittedName>
</protein>
<dbReference type="Proteomes" id="UP001420932">
    <property type="component" value="Unassembled WGS sequence"/>
</dbReference>
<dbReference type="AlphaFoldDB" id="A0AAP0E208"/>
<accession>A0AAP0E208</accession>
<evidence type="ECO:0000313" key="3">
    <source>
        <dbReference type="Proteomes" id="UP001420932"/>
    </source>
</evidence>
<sequence>MTDRATIVINGLLRKLDRMESEKRLQDEFNRRRKLNGCAAKNKSLTLTPCTVNSRPIGCAGSKLRETTALPRAVEAGWTARETETEMYTRERESTAKKTNQEGEGESTTARPQERTAKKTNQLGGGESTTATAREEPRE</sequence>
<comment type="caution">
    <text evidence="2">The sequence shown here is derived from an EMBL/GenBank/DDBJ whole genome shotgun (WGS) entry which is preliminary data.</text>
</comment>
<feature type="region of interest" description="Disordered" evidence="1">
    <location>
        <begin position="75"/>
        <end position="139"/>
    </location>
</feature>
<dbReference type="EMBL" id="JBBNAF010000055">
    <property type="protein sequence ID" value="KAK9081354.1"/>
    <property type="molecule type" value="Genomic_DNA"/>
</dbReference>
<evidence type="ECO:0000256" key="1">
    <source>
        <dbReference type="SAM" id="MobiDB-lite"/>
    </source>
</evidence>
<name>A0AAP0E208_9MAGN</name>
<keyword evidence="3" id="KW-1185">Reference proteome</keyword>
<evidence type="ECO:0000313" key="2">
    <source>
        <dbReference type="EMBL" id="KAK9081354.1"/>
    </source>
</evidence>